<feature type="compositionally biased region" description="Basic residues" evidence="1">
    <location>
        <begin position="1"/>
        <end position="12"/>
    </location>
</feature>
<keyword evidence="3" id="KW-1185">Reference proteome</keyword>
<name>A0AAV7QPU6_PLEWA</name>
<dbReference type="Proteomes" id="UP001066276">
    <property type="component" value="Chromosome 6"/>
</dbReference>
<protein>
    <submittedName>
        <fullName evidence="2">Uncharacterized protein</fullName>
    </submittedName>
</protein>
<sequence>MRRGRRRWRRTRGPLNAAGAGVEVGERERPTSAARGSVLPGDAEWSERGKFEARSRPPSRGSSAVPGAGNRLGCRMPLLPFRSISA</sequence>
<comment type="caution">
    <text evidence="2">The sequence shown here is derived from an EMBL/GenBank/DDBJ whole genome shotgun (WGS) entry which is preliminary data.</text>
</comment>
<organism evidence="2 3">
    <name type="scientific">Pleurodeles waltl</name>
    <name type="common">Iberian ribbed newt</name>
    <dbReference type="NCBI Taxonomy" id="8319"/>
    <lineage>
        <taxon>Eukaryota</taxon>
        <taxon>Metazoa</taxon>
        <taxon>Chordata</taxon>
        <taxon>Craniata</taxon>
        <taxon>Vertebrata</taxon>
        <taxon>Euteleostomi</taxon>
        <taxon>Amphibia</taxon>
        <taxon>Batrachia</taxon>
        <taxon>Caudata</taxon>
        <taxon>Salamandroidea</taxon>
        <taxon>Salamandridae</taxon>
        <taxon>Pleurodelinae</taxon>
        <taxon>Pleurodeles</taxon>
    </lineage>
</organism>
<dbReference type="AlphaFoldDB" id="A0AAV7QPU6"/>
<evidence type="ECO:0000313" key="2">
    <source>
        <dbReference type="EMBL" id="KAJ1141356.1"/>
    </source>
</evidence>
<evidence type="ECO:0000313" key="3">
    <source>
        <dbReference type="Proteomes" id="UP001066276"/>
    </source>
</evidence>
<feature type="region of interest" description="Disordered" evidence="1">
    <location>
        <begin position="1"/>
        <end position="74"/>
    </location>
</feature>
<feature type="compositionally biased region" description="Basic and acidic residues" evidence="1">
    <location>
        <begin position="45"/>
        <end position="55"/>
    </location>
</feature>
<reference evidence="2" key="1">
    <citation type="journal article" date="2022" name="bioRxiv">
        <title>Sequencing and chromosome-scale assembly of the giantPleurodeles waltlgenome.</title>
        <authorList>
            <person name="Brown T."/>
            <person name="Elewa A."/>
            <person name="Iarovenko S."/>
            <person name="Subramanian E."/>
            <person name="Araus A.J."/>
            <person name="Petzold A."/>
            <person name="Susuki M."/>
            <person name="Suzuki K.-i.T."/>
            <person name="Hayashi T."/>
            <person name="Toyoda A."/>
            <person name="Oliveira C."/>
            <person name="Osipova E."/>
            <person name="Leigh N.D."/>
            <person name="Simon A."/>
            <person name="Yun M.H."/>
        </authorList>
    </citation>
    <scope>NUCLEOTIDE SEQUENCE</scope>
    <source>
        <strain evidence="2">20211129_DDA</strain>
        <tissue evidence="2">Liver</tissue>
    </source>
</reference>
<gene>
    <name evidence="2" type="ORF">NDU88_007689</name>
</gene>
<feature type="compositionally biased region" description="Low complexity" evidence="1">
    <location>
        <begin position="56"/>
        <end position="69"/>
    </location>
</feature>
<proteinExistence type="predicted"/>
<evidence type="ECO:0000256" key="1">
    <source>
        <dbReference type="SAM" id="MobiDB-lite"/>
    </source>
</evidence>
<accession>A0AAV7QPU6</accession>
<dbReference type="EMBL" id="JANPWB010000010">
    <property type="protein sequence ID" value="KAJ1141356.1"/>
    <property type="molecule type" value="Genomic_DNA"/>
</dbReference>